<dbReference type="Proteomes" id="UP000002037">
    <property type="component" value="Unassembled WGS sequence"/>
</dbReference>
<sequence length="139" mass="14749">MNPSFYDLSSSDFAIRYSPKYFNGSSGLTWANSFNPSNNAKVTCSLRYRLTEDPPTISCIGGWFVDVVDSSFDFFAGVDTGVAELEATIGCGCAGGGVIDDLLLSSSMVTPLLVVFSISVFVEGDSILFDTGCSSMSIV</sequence>
<name>C5MH97_CANTT</name>
<dbReference type="VEuPathDB" id="FungiDB:CTRG_05451"/>
<reference evidence="1 2" key="1">
    <citation type="journal article" date="2009" name="Nature">
        <title>Evolution of pathogenicity and sexual reproduction in eight Candida genomes.</title>
        <authorList>
            <person name="Butler G."/>
            <person name="Rasmussen M.D."/>
            <person name="Lin M.F."/>
            <person name="Santos M.A."/>
            <person name="Sakthikumar S."/>
            <person name="Munro C.A."/>
            <person name="Rheinbay E."/>
            <person name="Grabherr M."/>
            <person name="Forche A."/>
            <person name="Reedy J.L."/>
            <person name="Agrafioti I."/>
            <person name="Arnaud M.B."/>
            <person name="Bates S."/>
            <person name="Brown A.J."/>
            <person name="Brunke S."/>
            <person name="Costanzo M.C."/>
            <person name="Fitzpatrick D.A."/>
            <person name="de Groot P.W."/>
            <person name="Harris D."/>
            <person name="Hoyer L.L."/>
            <person name="Hube B."/>
            <person name="Klis F.M."/>
            <person name="Kodira C."/>
            <person name="Lennard N."/>
            <person name="Logue M.E."/>
            <person name="Martin R."/>
            <person name="Neiman A.M."/>
            <person name="Nikolaou E."/>
            <person name="Quail M.A."/>
            <person name="Quinn J."/>
            <person name="Santos M.C."/>
            <person name="Schmitzberger F.F."/>
            <person name="Sherlock G."/>
            <person name="Shah P."/>
            <person name="Silverstein K.A."/>
            <person name="Skrzypek M.S."/>
            <person name="Soll D."/>
            <person name="Staggs R."/>
            <person name="Stansfield I."/>
            <person name="Stumpf M.P."/>
            <person name="Sudbery P.E."/>
            <person name="Srikantha T."/>
            <person name="Zeng Q."/>
            <person name="Berman J."/>
            <person name="Berriman M."/>
            <person name="Heitman J."/>
            <person name="Gow N.A."/>
            <person name="Lorenz M.C."/>
            <person name="Birren B.W."/>
            <person name="Kellis M."/>
            <person name="Cuomo C.A."/>
        </authorList>
    </citation>
    <scope>NUCLEOTIDE SEQUENCE [LARGE SCALE GENOMIC DNA]</scope>
    <source>
        <strain evidence="2">ATCC MYA-3404 / T1</strain>
    </source>
</reference>
<proteinExistence type="predicted"/>
<dbReference type="RefSeq" id="XP_002551153.1">
    <property type="nucleotide sequence ID" value="XM_002551107.1"/>
</dbReference>
<organism evidence="1 2">
    <name type="scientific">Candida tropicalis (strain ATCC MYA-3404 / T1)</name>
    <name type="common">Yeast</name>
    <dbReference type="NCBI Taxonomy" id="294747"/>
    <lineage>
        <taxon>Eukaryota</taxon>
        <taxon>Fungi</taxon>
        <taxon>Dikarya</taxon>
        <taxon>Ascomycota</taxon>
        <taxon>Saccharomycotina</taxon>
        <taxon>Pichiomycetes</taxon>
        <taxon>Debaryomycetaceae</taxon>
        <taxon>Candida/Lodderomyces clade</taxon>
        <taxon>Candida</taxon>
    </lineage>
</organism>
<dbReference type="AlphaFoldDB" id="C5MH97"/>
<dbReference type="KEGG" id="ctp:CTRG_05451"/>
<dbReference type="EMBL" id="GG692402">
    <property type="protein sequence ID" value="EER30999.1"/>
    <property type="molecule type" value="Genomic_DNA"/>
</dbReference>
<gene>
    <name evidence="1" type="ORF">CTRG_05451</name>
</gene>
<keyword evidence="2" id="KW-1185">Reference proteome</keyword>
<evidence type="ECO:0000313" key="2">
    <source>
        <dbReference type="Proteomes" id="UP000002037"/>
    </source>
</evidence>
<dbReference type="GeneID" id="8300508"/>
<accession>C5MH97</accession>
<protein>
    <submittedName>
        <fullName evidence="1">Uncharacterized protein</fullName>
    </submittedName>
</protein>
<dbReference type="HOGENOM" id="CLU_1844819_0_0_1"/>
<evidence type="ECO:0000313" key="1">
    <source>
        <dbReference type="EMBL" id="EER30999.1"/>
    </source>
</evidence>